<dbReference type="RefSeq" id="WP_242653447.1">
    <property type="nucleotide sequence ID" value="NZ_FOZG01000002.1"/>
</dbReference>
<dbReference type="AlphaFoldDB" id="A0A1I6L3U9"/>
<sequence length="166" mass="17391">MMQDTARLALPLIAAGQAQKDVFHNEALVRLDALVQGAVETMGAEIPPANPAEGKAWILGGTPGGAWADRAHDIAWWSTGGWRFAEPRDGMVLWVRDAECWALHTAAGWQLGAIPAKSLTVGGQAVVGARRGAVADPSGGESIDVQARSAIAEILDALRGHGLISR</sequence>
<gene>
    <name evidence="1" type="ORF">SAMN05192580_2230</name>
</gene>
<protein>
    <recommendedName>
        <fullName evidence="3">DUF2793 domain-containing protein</fullName>
    </recommendedName>
</protein>
<evidence type="ECO:0008006" key="3">
    <source>
        <dbReference type="Google" id="ProtNLM"/>
    </source>
</evidence>
<accession>A0A1I6L3U9</accession>
<evidence type="ECO:0000313" key="2">
    <source>
        <dbReference type="Proteomes" id="UP000198824"/>
    </source>
</evidence>
<dbReference type="Pfam" id="PF10983">
    <property type="entry name" value="DUF2793"/>
    <property type="match status" value="1"/>
</dbReference>
<dbReference type="EMBL" id="FOZG01000002">
    <property type="protein sequence ID" value="SFR97958.1"/>
    <property type="molecule type" value="Genomic_DNA"/>
</dbReference>
<dbReference type="Proteomes" id="UP000198824">
    <property type="component" value="Unassembled WGS sequence"/>
</dbReference>
<dbReference type="STRING" id="1166337.SAMN05192580_2230"/>
<name>A0A1I6L3U9_9SPHN</name>
<proteinExistence type="predicted"/>
<keyword evidence="2" id="KW-1185">Reference proteome</keyword>
<dbReference type="InterPro" id="IPR021251">
    <property type="entry name" value="DUF2793"/>
</dbReference>
<organism evidence="1 2">
    <name type="scientific">Sphingomonas jatrophae</name>
    <dbReference type="NCBI Taxonomy" id="1166337"/>
    <lineage>
        <taxon>Bacteria</taxon>
        <taxon>Pseudomonadati</taxon>
        <taxon>Pseudomonadota</taxon>
        <taxon>Alphaproteobacteria</taxon>
        <taxon>Sphingomonadales</taxon>
        <taxon>Sphingomonadaceae</taxon>
        <taxon>Sphingomonas</taxon>
    </lineage>
</organism>
<evidence type="ECO:0000313" key="1">
    <source>
        <dbReference type="EMBL" id="SFR97958.1"/>
    </source>
</evidence>
<reference evidence="1 2" key="1">
    <citation type="submission" date="2016-10" db="EMBL/GenBank/DDBJ databases">
        <authorList>
            <person name="de Groot N.N."/>
        </authorList>
    </citation>
    <scope>NUCLEOTIDE SEQUENCE [LARGE SCALE GENOMIC DNA]</scope>
    <source>
        <strain evidence="1 2">S5-249</strain>
    </source>
</reference>